<evidence type="ECO:0000256" key="14">
    <source>
        <dbReference type="ARBA" id="ARBA00030048"/>
    </source>
</evidence>
<comment type="function">
    <text evidence="1">Functions in two distinct reactions of the de novo folate biosynthetic pathway. Catalyzes the addition of a glutamate residue to dihydropteroate (7,8-dihydropteroate or H2Pte) to form dihydrofolate (7,8-dihydrofolate monoglutamate or H2Pte-Glu). Also catalyzes successive additions of L-glutamate to tetrahydrofolate or 10-formyltetrahydrofolate or 5,10-methylenetetrahydrofolate, leading to folylpolyglutamate derivatives.</text>
</comment>
<evidence type="ECO:0000256" key="7">
    <source>
        <dbReference type="ARBA" id="ARBA00019357"/>
    </source>
</evidence>
<evidence type="ECO:0000256" key="11">
    <source>
        <dbReference type="ARBA" id="ARBA00022840"/>
    </source>
</evidence>
<accession>A0ABP7T1M2</accession>
<evidence type="ECO:0000256" key="5">
    <source>
        <dbReference type="ARBA" id="ARBA00013023"/>
    </source>
</evidence>
<name>A0ABP7T1M2_9BURK</name>
<dbReference type="InterPro" id="IPR001645">
    <property type="entry name" value="Folylpolyglutamate_synth"/>
</dbReference>
<evidence type="ECO:0000256" key="21">
    <source>
        <dbReference type="PIRNR" id="PIRNR001563"/>
    </source>
</evidence>
<feature type="domain" description="Mur ligase C-terminal" evidence="22">
    <location>
        <begin position="288"/>
        <end position="418"/>
    </location>
</feature>
<comment type="similarity">
    <text evidence="4 21">Belongs to the folylpolyglutamate synthase family.</text>
</comment>
<evidence type="ECO:0000256" key="16">
    <source>
        <dbReference type="ARBA" id="ARBA00032510"/>
    </source>
</evidence>
<keyword evidence="8 21" id="KW-0436">Ligase</keyword>
<dbReference type="RefSeq" id="WP_344762661.1">
    <property type="nucleotide sequence ID" value="NZ_BAAAZE010000007.1"/>
</dbReference>
<evidence type="ECO:0000256" key="2">
    <source>
        <dbReference type="ARBA" id="ARBA00004799"/>
    </source>
</evidence>
<dbReference type="InterPro" id="IPR036565">
    <property type="entry name" value="Mur-like_cat_sf"/>
</dbReference>
<comment type="catalytic activity">
    <reaction evidence="17">
        <text>(6S)-5,6,7,8-tetrahydrofolyl-(gamma-L-Glu)(n) + L-glutamate + ATP = (6S)-5,6,7,8-tetrahydrofolyl-(gamma-L-Glu)(n+1) + ADP + phosphate + H(+)</text>
        <dbReference type="Rhea" id="RHEA:10580"/>
        <dbReference type="Rhea" id="RHEA-COMP:14738"/>
        <dbReference type="Rhea" id="RHEA-COMP:14740"/>
        <dbReference type="ChEBI" id="CHEBI:15378"/>
        <dbReference type="ChEBI" id="CHEBI:29985"/>
        <dbReference type="ChEBI" id="CHEBI:30616"/>
        <dbReference type="ChEBI" id="CHEBI:43474"/>
        <dbReference type="ChEBI" id="CHEBI:141005"/>
        <dbReference type="ChEBI" id="CHEBI:456216"/>
        <dbReference type="EC" id="6.3.2.17"/>
    </reaction>
</comment>
<keyword evidence="9" id="KW-0479">Metal-binding</keyword>
<dbReference type="EMBL" id="BAAAZE010000007">
    <property type="protein sequence ID" value="GAA4019731.1"/>
    <property type="molecule type" value="Genomic_DNA"/>
</dbReference>
<gene>
    <name evidence="24" type="primary">folC</name>
    <name evidence="24" type="ORF">GCM10022212_15090</name>
</gene>
<evidence type="ECO:0000256" key="9">
    <source>
        <dbReference type="ARBA" id="ARBA00022723"/>
    </source>
</evidence>
<evidence type="ECO:0000256" key="15">
    <source>
        <dbReference type="ARBA" id="ARBA00030592"/>
    </source>
</evidence>
<evidence type="ECO:0000256" key="6">
    <source>
        <dbReference type="ARBA" id="ARBA00013025"/>
    </source>
</evidence>
<keyword evidence="13" id="KW-0289">Folate biosynthesis</keyword>
<comment type="pathway">
    <text evidence="2">Cofactor biosynthesis; tetrahydrofolate biosynthesis; 7,8-dihydrofolate from 2-amino-4-hydroxy-6-hydroxymethyl-7,8-dihydropteridine diphosphate and 4-aminobenzoate: step 2/2.</text>
</comment>
<dbReference type="Gene3D" id="3.40.1190.10">
    <property type="entry name" value="Mur-like, catalytic domain"/>
    <property type="match status" value="1"/>
</dbReference>
<dbReference type="SUPFAM" id="SSF53244">
    <property type="entry name" value="MurD-like peptide ligases, peptide-binding domain"/>
    <property type="match status" value="1"/>
</dbReference>
<dbReference type="Pfam" id="PF02875">
    <property type="entry name" value="Mur_ligase_C"/>
    <property type="match status" value="1"/>
</dbReference>
<evidence type="ECO:0000259" key="22">
    <source>
        <dbReference type="Pfam" id="PF02875"/>
    </source>
</evidence>
<evidence type="ECO:0000256" key="20">
    <source>
        <dbReference type="ARBA" id="ARBA00049161"/>
    </source>
</evidence>
<dbReference type="SUPFAM" id="SSF53623">
    <property type="entry name" value="MurD-like peptide ligases, catalytic domain"/>
    <property type="match status" value="1"/>
</dbReference>
<keyword evidence="10 21" id="KW-0547">Nucleotide-binding</keyword>
<dbReference type="NCBIfam" id="NF008101">
    <property type="entry name" value="PRK10846.1"/>
    <property type="match status" value="1"/>
</dbReference>
<evidence type="ECO:0000313" key="24">
    <source>
        <dbReference type="EMBL" id="GAA4019731.1"/>
    </source>
</evidence>
<dbReference type="InterPro" id="IPR013221">
    <property type="entry name" value="Mur_ligase_cen"/>
</dbReference>
<proteinExistence type="inferred from homology"/>
<sequence length="433" mass="46328">MQTLPTTLDGWLSRLESHHPITIDMGLDRVAAVAARMGIHFDCPVIIVGGTNGKGSTCAMLEAILLQAGYRVGLSTSPHLIRFNERARIDGESASDDALIAQFARVEAARGEISLSYFEFTTLAILQLFIDANLDAVILEVGLGGRLDAMNIIDADVAIVTSVDIDHTEYLGSTREAIGFEKAGIFRAGKAAICSDPMPPQSLLDHAAAIGADLWLLGRDFNYMGDKLQWNYGGRVQRRNSLGYPSLRGANQLLNASAALAALEVLRTRLPVGAQEVRTGLVLVDLPGRFQVLPGRPTVILDVAHNPHAAATLSQNFGNMGFHPYTYAVFGAMHDKDIDGVIAQLKGHIDHWCLTDLPLPRGATAAQIEEKLLAAGIVPGNDPGAECTIQTFSSPADAFANATNRAGENDRIAVFGSFLTVAGVMAYRAAHNH</sequence>
<evidence type="ECO:0000256" key="10">
    <source>
        <dbReference type="ARBA" id="ARBA00022741"/>
    </source>
</evidence>
<evidence type="ECO:0000259" key="23">
    <source>
        <dbReference type="Pfam" id="PF08245"/>
    </source>
</evidence>
<comment type="caution">
    <text evidence="24">The sequence shown here is derived from an EMBL/GenBank/DDBJ whole genome shotgun (WGS) entry which is preliminary data.</text>
</comment>
<dbReference type="PANTHER" id="PTHR11136">
    <property type="entry name" value="FOLYLPOLYGLUTAMATE SYNTHASE-RELATED"/>
    <property type="match status" value="1"/>
</dbReference>
<evidence type="ECO:0000256" key="18">
    <source>
        <dbReference type="ARBA" id="ARBA00047808"/>
    </source>
</evidence>
<keyword evidence="25" id="KW-1185">Reference proteome</keyword>
<evidence type="ECO:0000256" key="12">
    <source>
        <dbReference type="ARBA" id="ARBA00022842"/>
    </source>
</evidence>
<comment type="catalytic activity">
    <reaction evidence="18">
        <text>10-formyltetrahydrofolyl-(gamma-L-Glu)(n) + L-glutamate + ATP = 10-formyltetrahydrofolyl-(gamma-L-Glu)(n+1) + ADP + phosphate + H(+)</text>
        <dbReference type="Rhea" id="RHEA:51904"/>
        <dbReference type="Rhea" id="RHEA-COMP:13088"/>
        <dbReference type="Rhea" id="RHEA-COMP:14300"/>
        <dbReference type="ChEBI" id="CHEBI:15378"/>
        <dbReference type="ChEBI" id="CHEBI:29985"/>
        <dbReference type="ChEBI" id="CHEBI:30616"/>
        <dbReference type="ChEBI" id="CHEBI:43474"/>
        <dbReference type="ChEBI" id="CHEBI:134413"/>
        <dbReference type="ChEBI" id="CHEBI:456216"/>
        <dbReference type="EC" id="6.3.2.17"/>
    </reaction>
</comment>
<dbReference type="Pfam" id="PF08245">
    <property type="entry name" value="Mur_ligase_M"/>
    <property type="match status" value="1"/>
</dbReference>
<evidence type="ECO:0000256" key="19">
    <source>
        <dbReference type="ARBA" id="ARBA00049035"/>
    </source>
</evidence>
<dbReference type="EC" id="6.3.2.17" evidence="6"/>
<dbReference type="PANTHER" id="PTHR11136:SF0">
    <property type="entry name" value="DIHYDROFOLATE SYNTHETASE-RELATED"/>
    <property type="match status" value="1"/>
</dbReference>
<dbReference type="EC" id="6.3.2.12" evidence="5"/>
<feature type="domain" description="Mur ligase central" evidence="23">
    <location>
        <begin position="48"/>
        <end position="219"/>
    </location>
</feature>
<evidence type="ECO:0000256" key="4">
    <source>
        <dbReference type="ARBA" id="ARBA00008276"/>
    </source>
</evidence>
<evidence type="ECO:0000256" key="1">
    <source>
        <dbReference type="ARBA" id="ARBA00002714"/>
    </source>
</evidence>
<dbReference type="Proteomes" id="UP001501353">
    <property type="component" value="Unassembled WGS sequence"/>
</dbReference>
<evidence type="ECO:0000256" key="17">
    <source>
        <dbReference type="ARBA" id="ARBA00047493"/>
    </source>
</evidence>
<comment type="pathway">
    <text evidence="3">Cofactor biosynthesis; tetrahydrofolylpolyglutamate biosynthesis.</text>
</comment>
<dbReference type="PIRSF" id="PIRSF001563">
    <property type="entry name" value="Folylpolyglu_synth"/>
    <property type="match status" value="1"/>
</dbReference>
<keyword evidence="12" id="KW-0460">Magnesium</keyword>
<evidence type="ECO:0000256" key="13">
    <source>
        <dbReference type="ARBA" id="ARBA00022909"/>
    </source>
</evidence>
<keyword evidence="11 21" id="KW-0067">ATP-binding</keyword>
<reference evidence="25" key="1">
    <citation type="journal article" date="2019" name="Int. J. Syst. Evol. Microbiol.">
        <title>The Global Catalogue of Microorganisms (GCM) 10K type strain sequencing project: providing services to taxonomists for standard genome sequencing and annotation.</title>
        <authorList>
            <consortium name="The Broad Institute Genomics Platform"/>
            <consortium name="The Broad Institute Genome Sequencing Center for Infectious Disease"/>
            <person name="Wu L."/>
            <person name="Ma J."/>
        </authorList>
    </citation>
    <scope>NUCLEOTIDE SEQUENCE [LARGE SCALE GENOMIC DNA]</scope>
    <source>
        <strain evidence="25">JCM 16673</strain>
    </source>
</reference>
<comment type="catalytic activity">
    <reaction evidence="20">
        <text>7,8-dihydropteroate + L-glutamate + ATP = 7,8-dihydrofolate + ADP + phosphate + H(+)</text>
        <dbReference type="Rhea" id="RHEA:23584"/>
        <dbReference type="ChEBI" id="CHEBI:15378"/>
        <dbReference type="ChEBI" id="CHEBI:17839"/>
        <dbReference type="ChEBI" id="CHEBI:29985"/>
        <dbReference type="ChEBI" id="CHEBI:30616"/>
        <dbReference type="ChEBI" id="CHEBI:43474"/>
        <dbReference type="ChEBI" id="CHEBI:57451"/>
        <dbReference type="ChEBI" id="CHEBI:456216"/>
        <dbReference type="EC" id="6.3.2.12"/>
    </reaction>
</comment>
<dbReference type="Gene3D" id="3.90.190.20">
    <property type="entry name" value="Mur ligase, C-terminal domain"/>
    <property type="match status" value="1"/>
</dbReference>
<comment type="catalytic activity">
    <reaction evidence="19">
        <text>(6R)-5,10-methylenetetrahydrofolyl-(gamma-L-Glu)(n) + L-glutamate + ATP = (6R)-5,10-methylenetetrahydrofolyl-(gamma-L-Glu)(n+1) + ADP + phosphate + H(+)</text>
        <dbReference type="Rhea" id="RHEA:51912"/>
        <dbReference type="Rhea" id="RHEA-COMP:13257"/>
        <dbReference type="Rhea" id="RHEA-COMP:13258"/>
        <dbReference type="ChEBI" id="CHEBI:15378"/>
        <dbReference type="ChEBI" id="CHEBI:29985"/>
        <dbReference type="ChEBI" id="CHEBI:30616"/>
        <dbReference type="ChEBI" id="CHEBI:43474"/>
        <dbReference type="ChEBI" id="CHEBI:136572"/>
        <dbReference type="ChEBI" id="CHEBI:456216"/>
        <dbReference type="EC" id="6.3.2.17"/>
    </reaction>
</comment>
<dbReference type="NCBIfam" id="TIGR01499">
    <property type="entry name" value="folC"/>
    <property type="match status" value="1"/>
</dbReference>
<evidence type="ECO:0000256" key="3">
    <source>
        <dbReference type="ARBA" id="ARBA00005150"/>
    </source>
</evidence>
<organism evidence="24 25">
    <name type="scientific">Actimicrobium antarcticum</name>
    <dbReference type="NCBI Taxonomy" id="1051899"/>
    <lineage>
        <taxon>Bacteria</taxon>
        <taxon>Pseudomonadati</taxon>
        <taxon>Pseudomonadota</taxon>
        <taxon>Betaproteobacteria</taxon>
        <taxon>Burkholderiales</taxon>
        <taxon>Oxalobacteraceae</taxon>
        <taxon>Actimicrobium</taxon>
    </lineage>
</organism>
<dbReference type="InterPro" id="IPR036615">
    <property type="entry name" value="Mur_ligase_C_dom_sf"/>
</dbReference>
<protein>
    <recommendedName>
        <fullName evidence="7">Dihydrofolate synthase/folylpolyglutamate synthase</fullName>
        <ecNumber evidence="5">6.3.2.12</ecNumber>
        <ecNumber evidence="6">6.3.2.17</ecNumber>
    </recommendedName>
    <alternativeName>
        <fullName evidence="16">Folylpoly-gamma-glutamate synthetase-dihydrofolate synthetase</fullName>
    </alternativeName>
    <alternativeName>
        <fullName evidence="14">Folylpolyglutamate synthetase</fullName>
    </alternativeName>
    <alternativeName>
        <fullName evidence="15">Tetrahydrofolylpolyglutamate synthase</fullName>
    </alternativeName>
</protein>
<evidence type="ECO:0000256" key="8">
    <source>
        <dbReference type="ARBA" id="ARBA00022598"/>
    </source>
</evidence>
<dbReference type="InterPro" id="IPR004101">
    <property type="entry name" value="Mur_ligase_C"/>
</dbReference>
<evidence type="ECO:0000313" key="25">
    <source>
        <dbReference type="Proteomes" id="UP001501353"/>
    </source>
</evidence>